<dbReference type="SMART" id="SM00530">
    <property type="entry name" value="HTH_XRE"/>
    <property type="match status" value="1"/>
</dbReference>
<sequence>MSRNTHVPERLKSCRENLHISQVLLAERAGINPTQLYRYESGKAKLLMDAAEKIAAALGVSTAWLVHGTLPIARGTQVDPPVPAGGALILNFLELPPVLASAVKRLSVQNGSTVEIELLNLAHQGLEAMRKKALACAESASKSEK</sequence>
<dbReference type="GO" id="GO:0003677">
    <property type="term" value="F:DNA binding"/>
    <property type="evidence" value="ECO:0007669"/>
    <property type="project" value="InterPro"/>
</dbReference>
<evidence type="ECO:0000259" key="1">
    <source>
        <dbReference type="PROSITE" id="PS50943"/>
    </source>
</evidence>
<gene>
    <name evidence="2" type="ORF">FHI69_27830</name>
</gene>
<name>A0A5C4NHH8_9BURK</name>
<dbReference type="Proteomes" id="UP000305681">
    <property type="component" value="Unassembled WGS sequence"/>
</dbReference>
<dbReference type="Gene3D" id="1.10.260.40">
    <property type="entry name" value="lambda repressor-like DNA-binding domains"/>
    <property type="match status" value="1"/>
</dbReference>
<dbReference type="RefSeq" id="WP_139092759.1">
    <property type="nucleotide sequence ID" value="NZ_VDGE01000020.1"/>
</dbReference>
<evidence type="ECO:0000313" key="2">
    <source>
        <dbReference type="EMBL" id="TNC71889.1"/>
    </source>
</evidence>
<organism evidence="2 3">
    <name type="scientific">Janthinobacterium lividum</name>
    <dbReference type="NCBI Taxonomy" id="29581"/>
    <lineage>
        <taxon>Bacteria</taxon>
        <taxon>Pseudomonadati</taxon>
        <taxon>Pseudomonadota</taxon>
        <taxon>Betaproteobacteria</taxon>
        <taxon>Burkholderiales</taxon>
        <taxon>Oxalobacteraceae</taxon>
        <taxon>Janthinobacterium</taxon>
    </lineage>
</organism>
<dbReference type="PROSITE" id="PS50943">
    <property type="entry name" value="HTH_CROC1"/>
    <property type="match status" value="1"/>
</dbReference>
<proteinExistence type="predicted"/>
<accession>A0A5C4NHH8</accession>
<dbReference type="Pfam" id="PF01381">
    <property type="entry name" value="HTH_3"/>
    <property type="match status" value="1"/>
</dbReference>
<dbReference type="AlphaFoldDB" id="A0A5C4NHH8"/>
<comment type="caution">
    <text evidence="2">The sequence shown here is derived from an EMBL/GenBank/DDBJ whole genome shotgun (WGS) entry which is preliminary data.</text>
</comment>
<dbReference type="EMBL" id="VDGE01000020">
    <property type="protein sequence ID" value="TNC71889.1"/>
    <property type="molecule type" value="Genomic_DNA"/>
</dbReference>
<dbReference type="SUPFAM" id="SSF47413">
    <property type="entry name" value="lambda repressor-like DNA-binding domains"/>
    <property type="match status" value="1"/>
</dbReference>
<reference evidence="2 3" key="1">
    <citation type="submission" date="2019-06" db="EMBL/GenBank/DDBJ databases">
        <title>Genome sequence of Janthinobacterium lividum UCD_MED1.</title>
        <authorList>
            <person name="De Leon M.E."/>
            <person name="Jospin G."/>
        </authorList>
    </citation>
    <scope>NUCLEOTIDE SEQUENCE [LARGE SCALE GENOMIC DNA]</scope>
    <source>
        <strain evidence="2 3">UCD_MED1</strain>
    </source>
</reference>
<dbReference type="InterPro" id="IPR010982">
    <property type="entry name" value="Lambda_DNA-bd_dom_sf"/>
</dbReference>
<feature type="domain" description="HTH cro/C1-type" evidence="1">
    <location>
        <begin position="11"/>
        <end position="65"/>
    </location>
</feature>
<protein>
    <submittedName>
        <fullName evidence="2">Helix-turn-helix transcriptional regulator</fullName>
    </submittedName>
</protein>
<dbReference type="InterPro" id="IPR001387">
    <property type="entry name" value="Cro/C1-type_HTH"/>
</dbReference>
<evidence type="ECO:0000313" key="3">
    <source>
        <dbReference type="Proteomes" id="UP000305681"/>
    </source>
</evidence>
<dbReference type="CDD" id="cd00093">
    <property type="entry name" value="HTH_XRE"/>
    <property type="match status" value="1"/>
</dbReference>